<gene>
    <name evidence="1" type="ORF">UCREL1_8901</name>
</gene>
<reference evidence="2" key="1">
    <citation type="journal article" date="2013" name="Genome Announc.">
        <title>Draft genome sequence of the grapevine dieback fungus Eutypa lata UCR-EL1.</title>
        <authorList>
            <person name="Blanco-Ulate B."/>
            <person name="Rolshausen P.E."/>
            <person name="Cantu D."/>
        </authorList>
    </citation>
    <scope>NUCLEOTIDE SEQUENCE [LARGE SCALE GENOMIC DNA]</scope>
    <source>
        <strain evidence="2">UCR-EL1</strain>
    </source>
</reference>
<dbReference type="EMBL" id="KB707118">
    <property type="protein sequence ID" value="EMR64125.1"/>
    <property type="molecule type" value="Genomic_DNA"/>
</dbReference>
<dbReference type="Gene3D" id="3.30.70.100">
    <property type="match status" value="1"/>
</dbReference>
<evidence type="ECO:0000313" key="2">
    <source>
        <dbReference type="Proteomes" id="UP000012174"/>
    </source>
</evidence>
<dbReference type="AlphaFoldDB" id="M7TBV9"/>
<organism evidence="1 2">
    <name type="scientific">Eutypa lata (strain UCR-EL1)</name>
    <name type="common">Grapevine dieback disease fungus</name>
    <name type="synonym">Eutypa armeniacae</name>
    <dbReference type="NCBI Taxonomy" id="1287681"/>
    <lineage>
        <taxon>Eukaryota</taxon>
        <taxon>Fungi</taxon>
        <taxon>Dikarya</taxon>
        <taxon>Ascomycota</taxon>
        <taxon>Pezizomycotina</taxon>
        <taxon>Sordariomycetes</taxon>
        <taxon>Xylariomycetidae</taxon>
        <taxon>Xylariales</taxon>
        <taxon>Diatrypaceae</taxon>
        <taxon>Eutypa</taxon>
    </lineage>
</organism>
<dbReference type="SUPFAM" id="SSF54909">
    <property type="entry name" value="Dimeric alpha+beta barrel"/>
    <property type="match status" value="1"/>
</dbReference>
<dbReference type="HOGENOM" id="CLU_2223269_0_0_1"/>
<accession>M7TBV9</accession>
<dbReference type="Proteomes" id="UP000012174">
    <property type="component" value="Unassembled WGS sequence"/>
</dbReference>
<dbReference type="InterPro" id="IPR011008">
    <property type="entry name" value="Dimeric_a/b-barrel"/>
</dbReference>
<name>M7TBV9_EUTLA</name>
<dbReference type="OrthoDB" id="4892971at2759"/>
<dbReference type="PANTHER" id="PTHR40260:SF2">
    <property type="entry name" value="BLR8190 PROTEIN"/>
    <property type="match status" value="1"/>
</dbReference>
<dbReference type="KEGG" id="ela:UCREL1_8901"/>
<proteinExistence type="predicted"/>
<evidence type="ECO:0000313" key="1">
    <source>
        <dbReference type="EMBL" id="EMR64125.1"/>
    </source>
</evidence>
<sequence length="106" mass="11217">MPATLVLAYPRGAEVDLAYYTGKHLAIALPALKQAGLKSWRVSKAAAGDHEVIVFLEFDSLASIAALSAPGTEASRNAAAEDLPNYSKLPPVRWVVEEIASEVLVG</sequence>
<keyword evidence="2" id="KW-1185">Reference proteome</keyword>
<protein>
    <submittedName>
        <fullName evidence="1">Putative ethyl tert-butyl ether degradation protein</fullName>
    </submittedName>
</protein>
<dbReference type="PANTHER" id="PTHR40260">
    <property type="entry name" value="BLR8190 PROTEIN"/>
    <property type="match status" value="1"/>
</dbReference>